<dbReference type="PROSITE" id="PS51253">
    <property type="entry name" value="HTH_CENPB"/>
    <property type="match status" value="1"/>
</dbReference>
<dbReference type="OMA" id="YHWERLL"/>
<dbReference type="InterPro" id="IPR006600">
    <property type="entry name" value="HTH_CenpB_DNA-bd_dom"/>
</dbReference>
<dbReference type="PANTHER" id="PTHR19303">
    <property type="entry name" value="TRANSPOSON"/>
    <property type="match status" value="1"/>
</dbReference>
<name>A0A9J7HHM8_BRAFL</name>
<protein>
    <submittedName>
        <fullName evidence="6">Tigger transposable element-derived protein 4-like</fullName>
    </submittedName>
</protein>
<evidence type="ECO:0000256" key="2">
    <source>
        <dbReference type="ARBA" id="ARBA00023125"/>
    </source>
</evidence>
<evidence type="ECO:0000313" key="6">
    <source>
        <dbReference type="RefSeq" id="XP_035658197.1"/>
    </source>
</evidence>
<comment type="subcellular location">
    <subcellularLocation>
        <location evidence="1">Nucleus</location>
    </subcellularLocation>
</comment>
<dbReference type="KEGG" id="bfo:118403567"/>
<gene>
    <name evidence="6" type="primary">LOC118403567</name>
</gene>
<evidence type="ECO:0000256" key="3">
    <source>
        <dbReference type="ARBA" id="ARBA00023242"/>
    </source>
</evidence>
<dbReference type="InterPro" id="IPR007889">
    <property type="entry name" value="HTH_Psq"/>
</dbReference>
<reference evidence="6" key="2">
    <citation type="submission" date="2025-08" db="UniProtKB">
        <authorList>
            <consortium name="RefSeq"/>
        </authorList>
    </citation>
    <scope>IDENTIFICATION</scope>
    <source>
        <strain evidence="6">S238N-H82</strain>
        <tissue evidence="6">Testes</tissue>
    </source>
</reference>
<reference evidence="5" key="1">
    <citation type="journal article" date="2020" name="Nat. Ecol. Evol.">
        <title>Deeply conserved synteny resolves early events in vertebrate evolution.</title>
        <authorList>
            <person name="Simakov O."/>
            <person name="Marletaz F."/>
            <person name="Yue J.X."/>
            <person name="O'Connell B."/>
            <person name="Jenkins J."/>
            <person name="Brandt A."/>
            <person name="Calef R."/>
            <person name="Tung C.H."/>
            <person name="Huang T.K."/>
            <person name="Schmutz J."/>
            <person name="Satoh N."/>
            <person name="Yu J.K."/>
            <person name="Putnam N.H."/>
            <person name="Green R.E."/>
            <person name="Rokhsar D.S."/>
        </authorList>
    </citation>
    <scope>NUCLEOTIDE SEQUENCE [LARGE SCALE GENOMIC DNA]</scope>
    <source>
        <strain evidence="5">S238N-H82</strain>
    </source>
</reference>
<proteinExistence type="predicted"/>
<evidence type="ECO:0000259" key="4">
    <source>
        <dbReference type="PROSITE" id="PS51253"/>
    </source>
</evidence>
<dbReference type="OrthoDB" id="9909311at2759"/>
<dbReference type="RefSeq" id="XP_035658197.1">
    <property type="nucleotide sequence ID" value="XM_035802304.1"/>
</dbReference>
<dbReference type="SMART" id="SM00674">
    <property type="entry name" value="CENPB"/>
    <property type="match status" value="1"/>
</dbReference>
<dbReference type="GO" id="GO:0003677">
    <property type="term" value="F:DNA binding"/>
    <property type="evidence" value="ECO:0000318"/>
    <property type="project" value="GO_Central"/>
</dbReference>
<dbReference type="PANTHER" id="PTHR19303:SF73">
    <property type="entry name" value="PROTEIN PDC2"/>
    <property type="match status" value="1"/>
</dbReference>
<keyword evidence="3" id="KW-0539">Nucleus</keyword>
<dbReference type="GeneID" id="118403567"/>
<dbReference type="Gene3D" id="1.10.10.60">
    <property type="entry name" value="Homeodomain-like"/>
    <property type="match status" value="2"/>
</dbReference>
<accession>A0A9J7HHM8</accession>
<sequence>MSFNTPPRKRVELTLADKVKVIQLLNSVPKMSQTEVGKKFGVSTSQVCRVNQNREAILKQWESNSNPNRKRKREGKSGDVEEALWRWFVNARWKDCPLNGPILMEKAKQLAAGLGVHDFEPTEGWLGRWKKRHNVKFFRAHGEKKDADTQSAEDWVRDVLPTILEEYDSEDVYNCDETGLLYRALPRGTLAQKTEKVSGGKKAMDRISVMFCCNMTGTDKLTPLVIGKSQTPRCFRGQRVPLPWENNKKAWMTGVIFKKWVQNVDEEMGRRRKKIVLLLDNCTAHPHDIPLSNIRLVFLPANTTSLIQPLDQGIIRNFKALYRSEIMKRVLHAIDNENIDSAQKFAKKTTVLDALFMVRESWKSVKQETIKNCSAGLKHGVKVTTSGIKPSQ</sequence>
<dbReference type="Pfam" id="PF03184">
    <property type="entry name" value="DDE_1"/>
    <property type="match status" value="1"/>
</dbReference>
<dbReference type="AlphaFoldDB" id="A0A9J7HHM8"/>
<dbReference type="GO" id="GO:0005634">
    <property type="term" value="C:nucleus"/>
    <property type="evidence" value="ECO:0000318"/>
    <property type="project" value="GO_Central"/>
</dbReference>
<dbReference type="Proteomes" id="UP000001554">
    <property type="component" value="Chromosome 16"/>
</dbReference>
<dbReference type="SUPFAM" id="SSF46689">
    <property type="entry name" value="Homeodomain-like"/>
    <property type="match status" value="2"/>
</dbReference>
<keyword evidence="5" id="KW-1185">Reference proteome</keyword>
<dbReference type="InterPro" id="IPR050863">
    <property type="entry name" value="CenT-Element_Derived"/>
</dbReference>
<evidence type="ECO:0000256" key="1">
    <source>
        <dbReference type="ARBA" id="ARBA00004123"/>
    </source>
</evidence>
<dbReference type="InterPro" id="IPR004875">
    <property type="entry name" value="DDE_SF_endonuclease_dom"/>
</dbReference>
<feature type="domain" description="HTH CENPB-type" evidence="4">
    <location>
        <begin position="68"/>
        <end position="139"/>
    </location>
</feature>
<keyword evidence="2" id="KW-0238">DNA-binding</keyword>
<evidence type="ECO:0000313" key="5">
    <source>
        <dbReference type="Proteomes" id="UP000001554"/>
    </source>
</evidence>
<dbReference type="InterPro" id="IPR009057">
    <property type="entry name" value="Homeodomain-like_sf"/>
</dbReference>
<dbReference type="Pfam" id="PF04218">
    <property type="entry name" value="CENP-B_N"/>
    <property type="match status" value="1"/>
</dbReference>
<dbReference type="Pfam" id="PF03221">
    <property type="entry name" value="HTH_Tnp_Tc5"/>
    <property type="match status" value="1"/>
</dbReference>
<organism evidence="5 6">
    <name type="scientific">Branchiostoma floridae</name>
    <name type="common">Florida lancelet</name>
    <name type="synonym">Amphioxus</name>
    <dbReference type="NCBI Taxonomy" id="7739"/>
    <lineage>
        <taxon>Eukaryota</taxon>
        <taxon>Metazoa</taxon>
        <taxon>Chordata</taxon>
        <taxon>Cephalochordata</taxon>
        <taxon>Leptocardii</taxon>
        <taxon>Amphioxiformes</taxon>
        <taxon>Branchiostomatidae</taxon>
        <taxon>Branchiostoma</taxon>
    </lineage>
</organism>